<evidence type="ECO:0000259" key="6">
    <source>
        <dbReference type="Pfam" id="PF05199"/>
    </source>
</evidence>
<evidence type="ECO:0000259" key="5">
    <source>
        <dbReference type="Pfam" id="PF00732"/>
    </source>
</evidence>
<keyword evidence="3" id="KW-0274">FAD</keyword>
<dbReference type="Proteomes" id="UP000823486">
    <property type="component" value="Unassembled WGS sequence"/>
</dbReference>
<comment type="similarity">
    <text evidence="1">Belongs to the GMC oxidoreductase family.</text>
</comment>
<dbReference type="Gene3D" id="3.50.50.60">
    <property type="entry name" value="FAD/NAD(P)-binding domain"/>
    <property type="match status" value="2"/>
</dbReference>
<keyword evidence="8" id="KW-1185">Reference proteome</keyword>
<gene>
    <name evidence="7" type="ORF">JOC77_000893</name>
</gene>
<dbReference type="RefSeq" id="WP_204539049.1">
    <property type="nucleotide sequence ID" value="NZ_JAFBFI010000002.1"/>
</dbReference>
<evidence type="ECO:0000313" key="7">
    <source>
        <dbReference type="EMBL" id="MBM7691488.1"/>
    </source>
</evidence>
<dbReference type="EMBL" id="JAFBFI010000002">
    <property type="protein sequence ID" value="MBM7691488.1"/>
    <property type="molecule type" value="Genomic_DNA"/>
</dbReference>
<dbReference type="InterPro" id="IPR000172">
    <property type="entry name" value="GMC_OxRdtase_N"/>
</dbReference>
<dbReference type="Pfam" id="PF00732">
    <property type="entry name" value="GMC_oxred_N"/>
    <property type="match status" value="1"/>
</dbReference>
<keyword evidence="2" id="KW-0285">Flavoprotein</keyword>
<protein>
    <submittedName>
        <fullName evidence="7">Choline dehydrogenase-like flavoprotein</fullName>
    </submittedName>
</protein>
<dbReference type="InterPro" id="IPR007867">
    <property type="entry name" value="GMC_OxRtase_C"/>
</dbReference>
<evidence type="ECO:0000313" key="8">
    <source>
        <dbReference type="Proteomes" id="UP000823486"/>
    </source>
</evidence>
<evidence type="ECO:0000256" key="2">
    <source>
        <dbReference type="ARBA" id="ARBA00022630"/>
    </source>
</evidence>
<dbReference type="PANTHER" id="PTHR46056">
    <property type="entry name" value="LONG-CHAIN-ALCOHOL OXIDASE"/>
    <property type="match status" value="1"/>
</dbReference>
<feature type="domain" description="Glucose-methanol-choline oxidoreductase C-terminal" evidence="6">
    <location>
        <begin position="503"/>
        <end position="553"/>
    </location>
</feature>
<evidence type="ECO:0000256" key="4">
    <source>
        <dbReference type="ARBA" id="ARBA00023002"/>
    </source>
</evidence>
<feature type="domain" description="Glucose-methanol-choline oxidoreductase N-terminal" evidence="5">
    <location>
        <begin position="218"/>
        <end position="332"/>
    </location>
</feature>
<dbReference type="PANTHER" id="PTHR46056:SF12">
    <property type="entry name" value="LONG-CHAIN-ALCOHOL OXIDASE"/>
    <property type="match status" value="1"/>
</dbReference>
<evidence type="ECO:0000256" key="1">
    <source>
        <dbReference type="ARBA" id="ARBA00010790"/>
    </source>
</evidence>
<comment type="caution">
    <text evidence="7">The sequence shown here is derived from an EMBL/GenBank/DDBJ whole genome shotgun (WGS) entry which is preliminary data.</text>
</comment>
<accession>A0ABS2QE94</accession>
<reference evidence="7 8" key="1">
    <citation type="submission" date="2021-01" db="EMBL/GenBank/DDBJ databases">
        <title>Genomic Encyclopedia of Type Strains, Phase IV (KMG-IV): sequencing the most valuable type-strain genomes for metagenomic binning, comparative biology and taxonomic classification.</title>
        <authorList>
            <person name="Goeker M."/>
        </authorList>
    </citation>
    <scope>NUCLEOTIDE SEQUENCE [LARGE SCALE GENOMIC DNA]</scope>
    <source>
        <strain evidence="7 8">DSM 105482</strain>
    </source>
</reference>
<keyword evidence="4" id="KW-0560">Oxidoreductase</keyword>
<proteinExistence type="inferred from homology"/>
<name>A0ABS2QE94_9BACI</name>
<dbReference type="SUPFAM" id="SSF51905">
    <property type="entry name" value="FAD/NAD(P)-binding domain"/>
    <property type="match status" value="1"/>
</dbReference>
<organism evidence="7 8">
    <name type="scientific">Peribacillus deserti</name>
    <dbReference type="NCBI Taxonomy" id="673318"/>
    <lineage>
        <taxon>Bacteria</taxon>
        <taxon>Bacillati</taxon>
        <taxon>Bacillota</taxon>
        <taxon>Bacilli</taxon>
        <taxon>Bacillales</taxon>
        <taxon>Bacillaceae</taxon>
        <taxon>Peribacillus</taxon>
    </lineage>
</organism>
<sequence length="565" mass="62452">MKTDVIVIGAGGGGAVVAKELGELGLKVLLLEAGPWYGNRKWPHPNAEQGETGSTSPEDLDIHLFKANYNKLEANMNDLISGKLRWGPANREQPLWSRIFQQSGFAWQNSGVGGTTQHYLANSPRSFQTAINQEWPLTYRDLIPYFEKVESELPVEFAPSTAKEELFYYGAKKAGWSLLPALDVSTPGYRPQPNAILPPNAQLTNLDYSVEQLSWMEGCTLSGHCVNGCPHGPAVDKIAKRSTNVSYIPLAMKTGNVEIRPNLFTYKVISENDPKEGIRAIGVKVRNTWSGEREDLYANCIIMAAGSIESPRLWLNSALPYNNWIGRGLVNHNMDMVTGIFNRKELIHTIGKTDINPYTGHNSGARFDYPGLGSIQVNGASPGIMAAFSYALSKSGNSSSDFNGENDSFLKGRVIGKDLIELMADYTRSFNILIVTDDDVQYRNGVSVFPGIQDNHGPIPSISYTPTKQTLSKRRKLVNIATDILLHAGARKIIHADWPDRLMIHIMSTMKMGYVVDRNCESFQVKRLFITDNSVLSNGLGGANPTLTTQALASRTAERIYQKYF</sequence>
<dbReference type="Pfam" id="PF05199">
    <property type="entry name" value="GMC_oxred_C"/>
    <property type="match status" value="1"/>
</dbReference>
<dbReference type="InterPro" id="IPR036188">
    <property type="entry name" value="FAD/NAD-bd_sf"/>
</dbReference>
<evidence type="ECO:0000256" key="3">
    <source>
        <dbReference type="ARBA" id="ARBA00022827"/>
    </source>
</evidence>